<evidence type="ECO:0000313" key="1">
    <source>
        <dbReference type="EMBL" id="OWZ01669.1"/>
    </source>
</evidence>
<name>A0A225V9N2_9STRA</name>
<protein>
    <submittedName>
        <fullName evidence="1">Uncharacterized protein</fullName>
    </submittedName>
</protein>
<reference evidence="2" key="1">
    <citation type="submission" date="2017-03" db="EMBL/GenBank/DDBJ databases">
        <title>Phytopthora megakarya and P. palmivora, two closely related causual agents of cacao black pod achieved similar genome size and gene model numbers by different mechanisms.</title>
        <authorList>
            <person name="Ali S."/>
            <person name="Shao J."/>
            <person name="Larry D.J."/>
            <person name="Kronmiller B."/>
            <person name="Shen D."/>
            <person name="Strem M.D."/>
            <person name="Melnick R.L."/>
            <person name="Guiltinan M.J."/>
            <person name="Tyler B.M."/>
            <person name="Meinhardt L.W."/>
            <person name="Bailey B.A."/>
        </authorList>
    </citation>
    <scope>NUCLEOTIDE SEQUENCE [LARGE SCALE GENOMIC DNA]</scope>
    <source>
        <strain evidence="2">zdho120</strain>
    </source>
</reference>
<comment type="caution">
    <text evidence="1">The sequence shown here is derived from an EMBL/GenBank/DDBJ whole genome shotgun (WGS) entry which is preliminary data.</text>
</comment>
<proteinExistence type="predicted"/>
<dbReference type="AlphaFoldDB" id="A0A225V9N2"/>
<dbReference type="EMBL" id="NBNE01006677">
    <property type="protein sequence ID" value="OWZ01669.1"/>
    <property type="molecule type" value="Genomic_DNA"/>
</dbReference>
<dbReference type="Proteomes" id="UP000198211">
    <property type="component" value="Unassembled WGS sequence"/>
</dbReference>
<keyword evidence="2" id="KW-1185">Reference proteome</keyword>
<sequence>MKNTKLSYRCSSYKKKCLGMCDRSAIPSYNFGIHSATTSNVTEDMNREVGRLAVTTTYTRSSIWETVRAMFYGVNDHSRAIESLSWEQMLRRVNRTKAEKFGGSVYGPIEASPWSQVLSDNGTGTDKNFLLFHYSYYDRLKKRESVFLVGHILYS</sequence>
<organism evidence="1 2">
    <name type="scientific">Phytophthora megakarya</name>
    <dbReference type="NCBI Taxonomy" id="4795"/>
    <lineage>
        <taxon>Eukaryota</taxon>
        <taxon>Sar</taxon>
        <taxon>Stramenopiles</taxon>
        <taxon>Oomycota</taxon>
        <taxon>Peronosporomycetes</taxon>
        <taxon>Peronosporales</taxon>
        <taxon>Peronosporaceae</taxon>
        <taxon>Phytophthora</taxon>
    </lineage>
</organism>
<evidence type="ECO:0000313" key="2">
    <source>
        <dbReference type="Proteomes" id="UP000198211"/>
    </source>
</evidence>
<accession>A0A225V9N2</accession>
<gene>
    <name evidence="1" type="ORF">PHMEG_00026898</name>
</gene>